<organism evidence="1 2">
    <name type="scientific">Streptomyces ortus</name>
    <dbReference type="NCBI Taxonomy" id="2867268"/>
    <lineage>
        <taxon>Bacteria</taxon>
        <taxon>Bacillati</taxon>
        <taxon>Actinomycetota</taxon>
        <taxon>Actinomycetes</taxon>
        <taxon>Kitasatosporales</taxon>
        <taxon>Streptomycetaceae</taxon>
        <taxon>Streptomyces</taxon>
    </lineage>
</organism>
<comment type="caution">
    <text evidence="1">The sequence shown here is derived from an EMBL/GenBank/DDBJ whole genome shotgun (WGS) entry which is preliminary data.</text>
</comment>
<dbReference type="RefSeq" id="WP_267025805.1">
    <property type="nucleotide sequence ID" value="NZ_JAIFZO010000002.1"/>
</dbReference>
<evidence type="ECO:0000313" key="1">
    <source>
        <dbReference type="EMBL" id="MCX4232798.1"/>
    </source>
</evidence>
<reference evidence="1" key="1">
    <citation type="journal article" date="2022" name="bioRxiv">
        <title>Discovery and biosynthetic assessment of Streptomyces ortus sp nov. isolated from a deep-sea sponge.</title>
        <authorList>
            <person name="Williams S.E."/>
        </authorList>
    </citation>
    <scope>NUCLEOTIDE SEQUENCE</scope>
    <source>
        <strain evidence="1">A15ISP2-DRY2</strain>
    </source>
</reference>
<proteinExistence type="predicted"/>
<keyword evidence="2" id="KW-1185">Reference proteome</keyword>
<dbReference type="Proteomes" id="UP001165590">
    <property type="component" value="Unassembled WGS sequence"/>
</dbReference>
<accession>A0ABT3V3E8</accession>
<dbReference type="EMBL" id="JAIFZO010000002">
    <property type="protein sequence ID" value="MCX4232798.1"/>
    <property type="molecule type" value="Genomic_DNA"/>
</dbReference>
<sequence>MIDGHKVVVWTPYGRRDTYNILIQYLRRDVERGLIDEVWAYMNTDPSGQEQDIAYAHELAARYPWFQLKERPDGVSIHGQKQRNTGYAYRYMTDPDAVYIRMDDDLVYVHEDAVENLTRKRLQMPHATAIFPAIWNNAIVSWFLQQVGVIPKEFGACEPYCMDATGWANGQFAVDIHHLLLDHIEAGTVSELYTYQDYPIKPGVQFSVSCFASLGSLYQSLPAGPGILVPDEEEHWHTVHQPQVLDSPNILIGNAVVSHFTFFPQRAIVLASDVLDRYRALAEKL</sequence>
<evidence type="ECO:0000313" key="2">
    <source>
        <dbReference type="Proteomes" id="UP001165590"/>
    </source>
</evidence>
<gene>
    <name evidence="1" type="ORF">K3769_08420</name>
</gene>
<evidence type="ECO:0008006" key="3">
    <source>
        <dbReference type="Google" id="ProtNLM"/>
    </source>
</evidence>
<protein>
    <recommendedName>
        <fullName evidence="3">Glycosyltransferase 2-like domain-containing protein</fullName>
    </recommendedName>
</protein>
<name>A0ABT3V3E8_9ACTN</name>